<dbReference type="SUPFAM" id="SSF53756">
    <property type="entry name" value="UDP-Glycosyltransferase/glycogen phosphorylase"/>
    <property type="match status" value="1"/>
</dbReference>
<comment type="subcellular location">
    <subcellularLocation>
        <location evidence="1 11">Membrane</location>
        <topology evidence="1 11">Single-pass membrane protein</topology>
    </subcellularLocation>
</comment>
<dbReference type="FunCoup" id="Q23335">
    <property type="interactions" value="33"/>
</dbReference>
<dbReference type="GO" id="GO:0008194">
    <property type="term" value="F:UDP-glycosyltransferase activity"/>
    <property type="evidence" value="ECO:0000318"/>
    <property type="project" value="GO_Central"/>
</dbReference>
<dbReference type="WormBase" id="ZC455.5a">
    <property type="protein sequence ID" value="CE06594"/>
    <property type="gene ID" value="WBGene00013905"/>
    <property type="gene designation" value="ugt-4"/>
</dbReference>
<dbReference type="InParanoid" id="Q23335"/>
<keyword evidence="8 11" id="KW-0472">Membrane</keyword>
<dbReference type="PANTHER" id="PTHR48043">
    <property type="entry name" value="EG:EG0003.4 PROTEIN-RELATED"/>
    <property type="match status" value="1"/>
</dbReference>
<dbReference type="PeptideAtlas" id="Q23335"/>
<keyword evidence="3 10" id="KW-0328">Glycosyltransferase</keyword>
<dbReference type="GeneID" id="179754"/>
<evidence type="ECO:0000256" key="11">
    <source>
        <dbReference type="RuleBase" id="RU362059"/>
    </source>
</evidence>
<dbReference type="FunFam" id="3.40.50.2000:FF:000038">
    <property type="entry name" value="UDP-GlucuronosylTransferase"/>
    <property type="match status" value="1"/>
</dbReference>
<dbReference type="AGR" id="WB:WBGene00013905"/>
<proteinExistence type="evidence at protein level"/>
<keyword evidence="4 10" id="KW-0808">Transferase</keyword>
<dbReference type="CDD" id="cd03784">
    <property type="entry name" value="GT1_Gtf-like"/>
    <property type="match status" value="1"/>
</dbReference>
<reference evidence="12 13" key="1">
    <citation type="journal article" date="1998" name="Science">
        <title>Genome sequence of the nematode C. elegans: a platform for investigating biology.</title>
        <authorList>
            <consortium name="The C. elegans sequencing consortium"/>
            <person name="Sulson J.E."/>
            <person name="Waterston R."/>
        </authorList>
    </citation>
    <scope>NUCLEOTIDE SEQUENCE [LARGE SCALE GENOMIC DNA]</scope>
    <source>
        <strain evidence="12 13">Bristol N2</strain>
    </source>
</reference>
<dbReference type="Proteomes" id="UP000001940">
    <property type="component" value="Chromosome V"/>
</dbReference>
<evidence type="ECO:0007829" key="15">
    <source>
        <dbReference type="PeptideAtlas" id="Q23335"/>
    </source>
</evidence>
<organism evidence="12 13">
    <name type="scientific">Caenorhabditis elegans</name>
    <dbReference type="NCBI Taxonomy" id="6239"/>
    <lineage>
        <taxon>Eukaryota</taxon>
        <taxon>Metazoa</taxon>
        <taxon>Ecdysozoa</taxon>
        <taxon>Nematoda</taxon>
        <taxon>Chromadorea</taxon>
        <taxon>Rhabditida</taxon>
        <taxon>Rhabditina</taxon>
        <taxon>Rhabditomorpha</taxon>
        <taxon>Rhabditoidea</taxon>
        <taxon>Rhabditidae</taxon>
        <taxon>Peloderinae</taxon>
        <taxon>Caenorhabditis</taxon>
    </lineage>
</organism>
<dbReference type="UCSC" id="ZC455.5a">
    <property type="organism name" value="c. elegans"/>
</dbReference>
<evidence type="ECO:0000256" key="4">
    <source>
        <dbReference type="ARBA" id="ARBA00022679"/>
    </source>
</evidence>
<keyword evidence="13" id="KW-1185">Reference proteome</keyword>
<feature type="transmembrane region" description="Helical" evidence="11">
    <location>
        <begin position="501"/>
        <end position="524"/>
    </location>
</feature>
<evidence type="ECO:0000256" key="10">
    <source>
        <dbReference type="RuleBase" id="RU003718"/>
    </source>
</evidence>
<keyword evidence="5 11" id="KW-0812">Transmembrane</keyword>
<evidence type="ECO:0000256" key="1">
    <source>
        <dbReference type="ARBA" id="ARBA00004167"/>
    </source>
</evidence>
<protein>
    <recommendedName>
        <fullName evidence="11">UDP-glucuronosyltransferase</fullName>
        <ecNumber evidence="11">2.4.1.17</ecNumber>
    </recommendedName>
</protein>
<dbReference type="FunFam" id="3.40.50.2000:FF:000228">
    <property type="entry name" value="UDP-GlucuronosylTransferase"/>
    <property type="match status" value="1"/>
</dbReference>
<dbReference type="EMBL" id="BX284605">
    <property type="protein sequence ID" value="CAA99956.1"/>
    <property type="molecule type" value="Genomic_DNA"/>
</dbReference>
<keyword evidence="6 11" id="KW-0732">Signal</keyword>
<dbReference type="RefSeq" id="NP_001041203.1">
    <property type="nucleotide sequence ID" value="NM_001047738.3"/>
</dbReference>
<evidence type="ECO:0000313" key="13">
    <source>
        <dbReference type="Proteomes" id="UP000001940"/>
    </source>
</evidence>
<evidence type="ECO:0000256" key="5">
    <source>
        <dbReference type="ARBA" id="ARBA00022692"/>
    </source>
</evidence>
<dbReference type="GO" id="GO:0016020">
    <property type="term" value="C:membrane"/>
    <property type="evidence" value="ECO:0007669"/>
    <property type="project" value="UniProtKB-SubCell"/>
</dbReference>
<dbReference type="InterPro" id="IPR035595">
    <property type="entry name" value="UDP_glycos_trans_CS"/>
</dbReference>
<dbReference type="PhylomeDB" id="Q23335"/>
<dbReference type="SMR" id="Q23335"/>
<comment type="catalytic activity">
    <reaction evidence="9 11">
        <text>glucuronate acceptor + UDP-alpha-D-glucuronate = acceptor beta-D-glucuronoside + UDP + H(+)</text>
        <dbReference type="Rhea" id="RHEA:21032"/>
        <dbReference type="ChEBI" id="CHEBI:15378"/>
        <dbReference type="ChEBI" id="CHEBI:58052"/>
        <dbReference type="ChEBI" id="CHEBI:58223"/>
        <dbReference type="ChEBI" id="CHEBI:132367"/>
        <dbReference type="ChEBI" id="CHEBI:132368"/>
        <dbReference type="EC" id="2.4.1.17"/>
    </reaction>
</comment>
<dbReference type="OrthoDB" id="5835829at2759"/>
<dbReference type="CAZy" id="GT1">
    <property type="family name" value="Glycosyltransferase Family 1"/>
</dbReference>
<dbReference type="OMA" id="YWHDEEG"/>
<dbReference type="HOGENOM" id="CLU_012949_1_4_1"/>
<dbReference type="Bgee" id="WBGene00013905">
    <property type="expression patterns" value="Expressed in embryo and 2 other cell types or tissues"/>
</dbReference>
<name>Q23335_CAEEL</name>
<dbReference type="Pfam" id="PF00201">
    <property type="entry name" value="UDPGT"/>
    <property type="match status" value="1"/>
</dbReference>
<dbReference type="PROSITE" id="PS00375">
    <property type="entry name" value="UDPGT"/>
    <property type="match status" value="1"/>
</dbReference>
<evidence type="ECO:0000256" key="7">
    <source>
        <dbReference type="ARBA" id="ARBA00022989"/>
    </source>
</evidence>
<evidence type="ECO:0000256" key="2">
    <source>
        <dbReference type="ARBA" id="ARBA00009995"/>
    </source>
</evidence>
<dbReference type="KEGG" id="cel:CELE_ZC455.5"/>
<keyword evidence="15" id="KW-1267">Proteomics identification</keyword>
<dbReference type="Gene3D" id="3.40.50.2000">
    <property type="entry name" value="Glycogen Phosphorylase B"/>
    <property type="match status" value="2"/>
</dbReference>
<keyword evidence="7 11" id="KW-1133">Transmembrane helix</keyword>
<dbReference type="EC" id="2.4.1.17" evidence="11"/>
<dbReference type="InterPro" id="IPR050271">
    <property type="entry name" value="UDP-glycosyltransferase"/>
</dbReference>
<evidence type="ECO:0000256" key="9">
    <source>
        <dbReference type="ARBA" id="ARBA00047475"/>
    </source>
</evidence>
<feature type="chain" id="PRO_5005142809" description="UDP-glucuronosyltransferase" evidence="11">
    <location>
        <begin position="20"/>
        <end position="535"/>
    </location>
</feature>
<evidence type="ECO:0000313" key="14">
    <source>
        <dbReference type="WormBase" id="ZC455.5a"/>
    </source>
</evidence>
<dbReference type="InterPro" id="IPR002213">
    <property type="entry name" value="UDP_glucos_trans"/>
</dbReference>
<dbReference type="eggNOG" id="KOG1192">
    <property type="taxonomic scope" value="Eukaryota"/>
</dbReference>
<dbReference type="GO" id="GO:0015020">
    <property type="term" value="F:glucuronosyltransferase activity"/>
    <property type="evidence" value="ECO:0007669"/>
    <property type="project" value="UniProtKB-EC"/>
</dbReference>
<gene>
    <name evidence="12 14" type="primary">ugt-4</name>
    <name evidence="12" type="ORF">CELE_ZC455.5</name>
    <name evidence="14" type="ORF">ZC455.5</name>
</gene>
<dbReference type="CTD" id="179754"/>
<evidence type="ECO:0000313" key="12">
    <source>
        <dbReference type="EMBL" id="CAA99956.1"/>
    </source>
</evidence>
<sequence>MSRVLCVLLFSVLVSHVESYKFLVISPVYGYSHMKFMAIIANQLADEGHQVTYFQPFVIEAYLDHKLLNNSLIDVINYWHDEEGRRHIPPSNDLHDAWYSSKYQSALSAVFDMPQFLVSAWEHMCRKIFQDSELHKILKDKDFDVVIAETFDFCGLYLADYIQSKSIVSVFTGSRLIAITDPLGEPSSLHYIPAPSSDNFGSSASIFDRINDLYHKYVFGSGYSIIFDWQYNQIARLTHGKVRHWKKILKDVTYHFANSNPYLDFAAPTISKVIPIGGYDMDKSIQTKIPDEFDSILNERSLTVYVSFGSMVKAKFMPESYKEAMLRMFTANTQNITFLWKYEDPTDIFFKNRLPKNVILKDWFPQRALLADKRVKLFITHGGLGSTMELAYAAKPAIVIPLIAEQPDNGKMLARHGSAEIYSKHDIPHWEKLNRLLQKMLQHSSYQKAADRLARVLSNQPIKPRELMIKHSEMAAMFGKMPELTPSVQDMSIIEFYNLDIIFLFLIISIGTSVLLWKFLYFVLTDSGSFKSKED</sequence>
<accession>Q23335</accession>
<dbReference type="AlphaFoldDB" id="Q23335"/>
<evidence type="ECO:0000256" key="8">
    <source>
        <dbReference type="ARBA" id="ARBA00023136"/>
    </source>
</evidence>
<dbReference type="PaxDb" id="6239-ZC455.5a"/>
<dbReference type="PIR" id="T27582">
    <property type="entry name" value="T27582"/>
</dbReference>
<comment type="similarity">
    <text evidence="2 10">Belongs to the UDP-glycosyltransferase family.</text>
</comment>
<feature type="signal peptide" evidence="11">
    <location>
        <begin position="1"/>
        <end position="19"/>
    </location>
</feature>
<evidence type="ECO:0000256" key="6">
    <source>
        <dbReference type="ARBA" id="ARBA00022729"/>
    </source>
</evidence>
<dbReference type="PANTHER" id="PTHR48043:SF40">
    <property type="entry name" value="UDP-GLUCURONOSYLTRANSFERASE"/>
    <property type="match status" value="1"/>
</dbReference>
<evidence type="ECO:0000256" key="3">
    <source>
        <dbReference type="ARBA" id="ARBA00022676"/>
    </source>
</evidence>